<protein>
    <submittedName>
        <fullName evidence="2">Uncharacterized protein</fullName>
    </submittedName>
</protein>
<feature type="region of interest" description="Disordered" evidence="1">
    <location>
        <begin position="21"/>
        <end position="119"/>
    </location>
</feature>
<reference evidence="2 3" key="1">
    <citation type="journal article" date="2024" name="Plant Biotechnol. J.">
        <title>Dendrobium thyrsiflorum genome and its molecular insights into genes involved in important horticultural traits.</title>
        <authorList>
            <person name="Chen B."/>
            <person name="Wang J.Y."/>
            <person name="Zheng P.J."/>
            <person name="Li K.L."/>
            <person name="Liang Y.M."/>
            <person name="Chen X.F."/>
            <person name="Zhang C."/>
            <person name="Zhao X."/>
            <person name="He X."/>
            <person name="Zhang G.Q."/>
            <person name="Liu Z.J."/>
            <person name="Xu Q."/>
        </authorList>
    </citation>
    <scope>NUCLEOTIDE SEQUENCE [LARGE SCALE GENOMIC DNA]</scope>
    <source>
        <strain evidence="2">GZMU011</strain>
    </source>
</reference>
<comment type="caution">
    <text evidence="2">The sequence shown here is derived from an EMBL/GenBank/DDBJ whole genome shotgun (WGS) entry which is preliminary data.</text>
</comment>
<organism evidence="2 3">
    <name type="scientific">Dendrobium thyrsiflorum</name>
    <name type="common">Pinecone-like raceme dendrobium</name>
    <name type="synonym">Orchid</name>
    <dbReference type="NCBI Taxonomy" id="117978"/>
    <lineage>
        <taxon>Eukaryota</taxon>
        <taxon>Viridiplantae</taxon>
        <taxon>Streptophyta</taxon>
        <taxon>Embryophyta</taxon>
        <taxon>Tracheophyta</taxon>
        <taxon>Spermatophyta</taxon>
        <taxon>Magnoliopsida</taxon>
        <taxon>Liliopsida</taxon>
        <taxon>Asparagales</taxon>
        <taxon>Orchidaceae</taxon>
        <taxon>Epidendroideae</taxon>
        <taxon>Malaxideae</taxon>
        <taxon>Dendrobiinae</taxon>
        <taxon>Dendrobium</taxon>
    </lineage>
</organism>
<accession>A0ABD0VH94</accession>
<dbReference type="Proteomes" id="UP001552299">
    <property type="component" value="Unassembled WGS sequence"/>
</dbReference>
<sequence>MKPTKLLLNHRRTTIRRRTTVGPPTVVGLPPGHQPSPDFYQTTDRHRTSARPPTVGRLSSAHRPSLNFRSTTEHHRTSAQASTDAKTSDRTQAIAGLPPDHQPSPNFHPTIDSPRTSTQPPIVTKSLPVHCSLLVFFPTPRSAAAGVTAPPPTLPTGAATATAPPPEGTEANFSLPEAISSVMSLPLTSDKRNSILSSSASAPTLHKTDHYNKANETRLNEYMIPLTMKTENNVGN</sequence>
<dbReference type="AlphaFoldDB" id="A0ABD0VH94"/>
<evidence type="ECO:0000313" key="3">
    <source>
        <dbReference type="Proteomes" id="UP001552299"/>
    </source>
</evidence>
<dbReference type="EMBL" id="JANQDX010000005">
    <property type="protein sequence ID" value="KAL0924449.1"/>
    <property type="molecule type" value="Genomic_DNA"/>
</dbReference>
<gene>
    <name evidence="2" type="ORF">M5K25_005280</name>
</gene>
<evidence type="ECO:0000256" key="1">
    <source>
        <dbReference type="SAM" id="MobiDB-lite"/>
    </source>
</evidence>
<feature type="region of interest" description="Disordered" evidence="1">
    <location>
        <begin position="145"/>
        <end position="167"/>
    </location>
</feature>
<feature type="compositionally biased region" description="Polar residues" evidence="1">
    <location>
        <begin position="103"/>
        <end position="119"/>
    </location>
</feature>
<feature type="compositionally biased region" description="Low complexity" evidence="1">
    <location>
        <begin position="21"/>
        <end position="31"/>
    </location>
</feature>
<name>A0ABD0VH94_DENTH</name>
<keyword evidence="3" id="KW-1185">Reference proteome</keyword>
<proteinExistence type="predicted"/>
<evidence type="ECO:0000313" key="2">
    <source>
        <dbReference type="EMBL" id="KAL0924449.1"/>
    </source>
</evidence>